<accession>A0A2R6XPS8</accession>
<feature type="compositionally biased region" description="Basic residues" evidence="1">
    <location>
        <begin position="37"/>
        <end position="54"/>
    </location>
</feature>
<evidence type="ECO:0000313" key="3">
    <source>
        <dbReference type="Proteomes" id="UP000244005"/>
    </source>
</evidence>
<feature type="compositionally biased region" description="Basic and acidic residues" evidence="1">
    <location>
        <begin position="16"/>
        <end position="27"/>
    </location>
</feature>
<evidence type="ECO:0000313" key="2">
    <source>
        <dbReference type="EMBL" id="PTQ48105.1"/>
    </source>
</evidence>
<protein>
    <recommendedName>
        <fullName evidence="4">F-box domain-containing protein</fullName>
    </recommendedName>
</protein>
<organism evidence="2 3">
    <name type="scientific">Marchantia polymorpha</name>
    <name type="common">Common liverwort</name>
    <name type="synonym">Marchantia aquatica</name>
    <dbReference type="NCBI Taxonomy" id="3197"/>
    <lineage>
        <taxon>Eukaryota</taxon>
        <taxon>Viridiplantae</taxon>
        <taxon>Streptophyta</taxon>
        <taxon>Embryophyta</taxon>
        <taxon>Marchantiophyta</taxon>
        <taxon>Marchantiopsida</taxon>
        <taxon>Marchantiidae</taxon>
        <taxon>Marchantiales</taxon>
        <taxon>Marchantiaceae</taxon>
        <taxon>Marchantia</taxon>
    </lineage>
</organism>
<evidence type="ECO:0000256" key="1">
    <source>
        <dbReference type="SAM" id="MobiDB-lite"/>
    </source>
</evidence>
<dbReference type="AlphaFoldDB" id="A0A2R6XPS8"/>
<proteinExistence type="predicted"/>
<reference evidence="3" key="1">
    <citation type="journal article" date="2017" name="Cell">
        <title>Insights into land plant evolution garnered from the Marchantia polymorpha genome.</title>
        <authorList>
            <person name="Bowman J.L."/>
            <person name="Kohchi T."/>
            <person name="Yamato K.T."/>
            <person name="Jenkins J."/>
            <person name="Shu S."/>
            <person name="Ishizaki K."/>
            <person name="Yamaoka S."/>
            <person name="Nishihama R."/>
            <person name="Nakamura Y."/>
            <person name="Berger F."/>
            <person name="Adam C."/>
            <person name="Aki S.S."/>
            <person name="Althoff F."/>
            <person name="Araki T."/>
            <person name="Arteaga-Vazquez M.A."/>
            <person name="Balasubrmanian S."/>
            <person name="Barry K."/>
            <person name="Bauer D."/>
            <person name="Boehm C.R."/>
            <person name="Briginshaw L."/>
            <person name="Caballero-Perez J."/>
            <person name="Catarino B."/>
            <person name="Chen F."/>
            <person name="Chiyoda S."/>
            <person name="Chovatia M."/>
            <person name="Davies K.M."/>
            <person name="Delmans M."/>
            <person name="Demura T."/>
            <person name="Dierschke T."/>
            <person name="Dolan L."/>
            <person name="Dorantes-Acosta A.E."/>
            <person name="Eklund D.M."/>
            <person name="Florent S.N."/>
            <person name="Flores-Sandoval E."/>
            <person name="Fujiyama A."/>
            <person name="Fukuzawa H."/>
            <person name="Galik B."/>
            <person name="Grimanelli D."/>
            <person name="Grimwood J."/>
            <person name="Grossniklaus U."/>
            <person name="Hamada T."/>
            <person name="Haseloff J."/>
            <person name="Hetherington A.J."/>
            <person name="Higo A."/>
            <person name="Hirakawa Y."/>
            <person name="Hundley H.N."/>
            <person name="Ikeda Y."/>
            <person name="Inoue K."/>
            <person name="Inoue S.I."/>
            <person name="Ishida S."/>
            <person name="Jia Q."/>
            <person name="Kakita M."/>
            <person name="Kanazawa T."/>
            <person name="Kawai Y."/>
            <person name="Kawashima T."/>
            <person name="Kennedy M."/>
            <person name="Kinose K."/>
            <person name="Kinoshita T."/>
            <person name="Kohara Y."/>
            <person name="Koide E."/>
            <person name="Komatsu K."/>
            <person name="Kopischke S."/>
            <person name="Kubo M."/>
            <person name="Kyozuka J."/>
            <person name="Lagercrantz U."/>
            <person name="Lin S.S."/>
            <person name="Lindquist E."/>
            <person name="Lipzen A.M."/>
            <person name="Lu C.W."/>
            <person name="De Luna E."/>
            <person name="Martienssen R.A."/>
            <person name="Minamino N."/>
            <person name="Mizutani M."/>
            <person name="Mizutani M."/>
            <person name="Mochizuki N."/>
            <person name="Monte I."/>
            <person name="Mosher R."/>
            <person name="Nagasaki H."/>
            <person name="Nakagami H."/>
            <person name="Naramoto S."/>
            <person name="Nishitani K."/>
            <person name="Ohtani M."/>
            <person name="Okamoto T."/>
            <person name="Okumura M."/>
            <person name="Phillips J."/>
            <person name="Pollak B."/>
            <person name="Reinders A."/>
            <person name="Rovekamp M."/>
            <person name="Sano R."/>
            <person name="Sawa S."/>
            <person name="Schmid M.W."/>
            <person name="Shirakawa M."/>
            <person name="Solano R."/>
            <person name="Spunde A."/>
            <person name="Suetsugu N."/>
            <person name="Sugano S."/>
            <person name="Sugiyama A."/>
            <person name="Sun R."/>
            <person name="Suzuki Y."/>
            <person name="Takenaka M."/>
            <person name="Takezawa D."/>
            <person name="Tomogane H."/>
            <person name="Tsuzuki M."/>
            <person name="Ueda T."/>
            <person name="Umeda M."/>
            <person name="Ward J.M."/>
            <person name="Watanabe Y."/>
            <person name="Yazaki K."/>
            <person name="Yokoyama R."/>
            <person name="Yoshitake Y."/>
            <person name="Yotsui I."/>
            <person name="Zachgo S."/>
            <person name="Schmutz J."/>
        </authorList>
    </citation>
    <scope>NUCLEOTIDE SEQUENCE [LARGE SCALE GENOMIC DNA]</scope>
    <source>
        <strain evidence="3">Tak-1</strain>
    </source>
</reference>
<evidence type="ECO:0008006" key="4">
    <source>
        <dbReference type="Google" id="ProtNLM"/>
    </source>
</evidence>
<dbReference type="Gene3D" id="1.20.1280.50">
    <property type="match status" value="1"/>
</dbReference>
<dbReference type="Gramene" id="Mp3g06670.1">
    <property type="protein sequence ID" value="Mp3g06670.1.cds"/>
    <property type="gene ID" value="Mp3g06670"/>
</dbReference>
<name>A0A2R6XPS8_MARPO</name>
<dbReference type="SUPFAM" id="SSF81383">
    <property type="entry name" value="F-box domain"/>
    <property type="match status" value="1"/>
</dbReference>
<sequence length="130" mass="15098">MAREEETGRTAPTDHGAGEKSQRDKEVSCYSSVAPSKYRRTSSTRIIQKGKRMKPRDTGIFKKGCSNPQIQDLYDDVLAHVLMFLPRSQMDAPKHVCKQWWTIMISSEWRRQRRTVLEIPDWSNVETLSK</sequence>
<dbReference type="Proteomes" id="UP000244005">
    <property type="component" value="Unassembled WGS sequence"/>
</dbReference>
<gene>
    <name evidence="2" type="ORF">MARPO_0006s0135</name>
</gene>
<dbReference type="InterPro" id="IPR036047">
    <property type="entry name" value="F-box-like_dom_sf"/>
</dbReference>
<dbReference type="EMBL" id="KZ772678">
    <property type="protein sequence ID" value="PTQ48105.1"/>
    <property type="molecule type" value="Genomic_DNA"/>
</dbReference>
<feature type="region of interest" description="Disordered" evidence="1">
    <location>
        <begin position="1"/>
        <end position="62"/>
    </location>
</feature>
<keyword evidence="3" id="KW-1185">Reference proteome</keyword>